<feature type="compositionally biased region" description="Low complexity" evidence="8">
    <location>
        <begin position="610"/>
        <end position="631"/>
    </location>
</feature>
<dbReference type="PROSITE" id="PS50112">
    <property type="entry name" value="PAS"/>
    <property type="match status" value="1"/>
</dbReference>
<dbReference type="InterPro" id="IPR039091">
    <property type="entry name" value="AHR/AHRR"/>
</dbReference>
<evidence type="ECO:0000259" key="10">
    <source>
        <dbReference type="PROSITE" id="PS50888"/>
    </source>
</evidence>
<dbReference type="Proteomes" id="UP001642483">
    <property type="component" value="Unassembled WGS sequence"/>
</dbReference>
<dbReference type="PANTHER" id="PTHR10649:SF12">
    <property type="entry name" value="SPINELESS, ISOFORM C"/>
    <property type="match status" value="1"/>
</dbReference>
<dbReference type="CDD" id="cd00130">
    <property type="entry name" value="PAS"/>
    <property type="match status" value="2"/>
</dbReference>
<evidence type="ECO:0000256" key="1">
    <source>
        <dbReference type="ARBA" id="ARBA00004123"/>
    </source>
</evidence>
<feature type="region of interest" description="Disordered" evidence="8">
    <location>
        <begin position="578"/>
        <end position="642"/>
    </location>
</feature>
<feature type="region of interest" description="Disordered" evidence="8">
    <location>
        <begin position="423"/>
        <end position="442"/>
    </location>
</feature>
<feature type="domain" description="PAS" evidence="9">
    <location>
        <begin position="116"/>
        <end position="180"/>
    </location>
</feature>
<comment type="caution">
    <text evidence="11">The sequence shown here is derived from an EMBL/GenBank/DDBJ whole genome shotgun (WGS) entry which is preliminary data.</text>
</comment>
<dbReference type="PANTHER" id="PTHR10649">
    <property type="entry name" value="ARYL HYDROCARBON RECEPTOR"/>
    <property type="match status" value="1"/>
</dbReference>
<keyword evidence="6" id="KW-0804">Transcription</keyword>
<keyword evidence="12" id="KW-1185">Reference proteome</keyword>
<evidence type="ECO:0000259" key="9">
    <source>
        <dbReference type="PROSITE" id="PS50112"/>
    </source>
</evidence>
<feature type="compositionally biased region" description="Basic residues" evidence="8">
    <location>
        <begin position="16"/>
        <end position="25"/>
    </location>
</feature>
<dbReference type="SUPFAM" id="SSF55785">
    <property type="entry name" value="PYP-like sensor domain (PAS domain)"/>
    <property type="match status" value="2"/>
</dbReference>
<evidence type="ECO:0000256" key="2">
    <source>
        <dbReference type="ARBA" id="ARBA00022737"/>
    </source>
</evidence>
<accession>A0ABP0F1B5</accession>
<dbReference type="SMART" id="SM00086">
    <property type="entry name" value="PAC"/>
    <property type="match status" value="1"/>
</dbReference>
<evidence type="ECO:0000256" key="3">
    <source>
        <dbReference type="ARBA" id="ARBA00023015"/>
    </source>
</evidence>
<dbReference type="InterPro" id="IPR001610">
    <property type="entry name" value="PAC"/>
</dbReference>
<dbReference type="Pfam" id="PF00989">
    <property type="entry name" value="PAS"/>
    <property type="match status" value="1"/>
</dbReference>
<keyword evidence="4" id="KW-0238">DNA-binding</keyword>
<evidence type="ECO:0008006" key="13">
    <source>
        <dbReference type="Google" id="ProtNLM"/>
    </source>
</evidence>
<keyword evidence="5" id="KW-0010">Activator</keyword>
<evidence type="ECO:0000256" key="5">
    <source>
        <dbReference type="ARBA" id="ARBA00023159"/>
    </source>
</evidence>
<comment type="subcellular location">
    <subcellularLocation>
        <location evidence="1">Nucleus</location>
    </subcellularLocation>
</comment>
<dbReference type="InterPro" id="IPR013655">
    <property type="entry name" value="PAS_fold_3"/>
</dbReference>
<dbReference type="SUPFAM" id="SSF47459">
    <property type="entry name" value="HLH, helix-loop-helix DNA-binding domain"/>
    <property type="match status" value="1"/>
</dbReference>
<sequence>MSATMQVGGAGAQYANRKRRRPQAKKNKDAEKENAQSNPSKRHRDRLNIELDNVAKLIPFPDEVLNKLDKLSILRLAVAYLRNKNYHASETGGGNEIENEYGQLMQNQHKELTCFKESESKLALQALHGFLIVVTQDYNIFYVTETIQDYLGFPQCDIMNLSMLDLIHAEDREIFRRNMQIHPQYTPPDAPQEGDPPTMPEYAKIGMDQDMFRQLAQDGLLHRSFICRLRCLLDNSSGFLALHFTGHLRIVRGQNKKNEAKVPLPPETAMFLLASPLQSPSILEIRTKNLIFRTKHKLDYTPLGIDARGRSVLGYTEEQLRQRSGYEFVHSADMMHCADAHTKLMRKGESGLTVFRLLHKNNNWVWVTASARIVLRNGRPEYIIATQRPILDQEGEEHMKKRANAFRFDFTGQAVLYGEVNPIGTKGGPENNPLNESEPASKRIRMSNNEAVHEEQLDRSTLYGAQSMQRLDIYIGSMPNHPTNIYANSGITASAAAVDELLGNDQIISDTGPLTNESDIHFYPLGTDNAVNQTANLGQNFQDNDGASAFQNMSGLDMARMNSGQQYQVNNITMAQASQPCMDNSPTGYREGNQMKQEPPRLYHPPADGNPFPNQPTNQQTQRQTSWKQQQPMTVSPSMGKHMPKISPSVGKQMPMSNSSHMKNTVHGQTTVNPGLTKSENIMFQNQEVFPEYNPNYQMTQGVPLNQRTVQTLQFGKQHPNASAASREASDALRHQQHVDSNGFMEPMQQYGNNRNYQQPSVIHSLTIKSMITDKKTMNTIPTVTSGNPNVQNYPINKQPDNDWNKVEFVGCQDNSIQFDLNKIATDYQTTDPMSKVEDYLKDHPAEALAIASGVLPQENMPKLSTDKVQAYMMRCQFPQQQHPMNNSHQAQFMNAGMPQNTGKNIMNQSFMTQQQQQQYMENSNQVSPMSTGHASDKLMSVSSFTDSDRPITGNFFQGSG</sequence>
<dbReference type="SMART" id="SM00353">
    <property type="entry name" value="HLH"/>
    <property type="match status" value="1"/>
</dbReference>
<dbReference type="Gene3D" id="3.30.450.20">
    <property type="entry name" value="PAS domain"/>
    <property type="match status" value="2"/>
</dbReference>
<evidence type="ECO:0000256" key="7">
    <source>
        <dbReference type="ARBA" id="ARBA00023242"/>
    </source>
</evidence>
<feature type="region of interest" description="Disordered" evidence="8">
    <location>
        <begin position="1"/>
        <end position="46"/>
    </location>
</feature>
<evidence type="ECO:0000313" key="11">
    <source>
        <dbReference type="EMBL" id="CAK8672067.1"/>
    </source>
</evidence>
<dbReference type="InterPro" id="IPR013767">
    <property type="entry name" value="PAS_fold"/>
</dbReference>
<dbReference type="Pfam" id="PF08447">
    <property type="entry name" value="PAS_3"/>
    <property type="match status" value="1"/>
</dbReference>
<organism evidence="11 12">
    <name type="scientific">Clavelina lepadiformis</name>
    <name type="common">Light-bulb sea squirt</name>
    <name type="synonym">Ascidia lepadiformis</name>
    <dbReference type="NCBI Taxonomy" id="159417"/>
    <lineage>
        <taxon>Eukaryota</taxon>
        <taxon>Metazoa</taxon>
        <taxon>Chordata</taxon>
        <taxon>Tunicata</taxon>
        <taxon>Ascidiacea</taxon>
        <taxon>Aplousobranchia</taxon>
        <taxon>Clavelinidae</taxon>
        <taxon>Clavelina</taxon>
    </lineage>
</organism>
<keyword evidence="2" id="KW-0677">Repeat</keyword>
<evidence type="ECO:0000313" key="12">
    <source>
        <dbReference type="Proteomes" id="UP001642483"/>
    </source>
</evidence>
<dbReference type="PROSITE" id="PS50888">
    <property type="entry name" value="BHLH"/>
    <property type="match status" value="1"/>
</dbReference>
<dbReference type="Gene3D" id="4.10.280.10">
    <property type="entry name" value="Helix-loop-helix DNA-binding domain"/>
    <property type="match status" value="1"/>
</dbReference>
<gene>
    <name evidence="11" type="ORF">CVLEPA_LOCUS1065</name>
</gene>
<keyword evidence="3" id="KW-0805">Transcription regulation</keyword>
<dbReference type="InterPro" id="IPR036638">
    <property type="entry name" value="HLH_DNA-bd_sf"/>
</dbReference>
<dbReference type="InterPro" id="IPR000014">
    <property type="entry name" value="PAS"/>
</dbReference>
<reference evidence="11 12" key="1">
    <citation type="submission" date="2024-02" db="EMBL/GenBank/DDBJ databases">
        <authorList>
            <person name="Daric V."/>
            <person name="Darras S."/>
        </authorList>
    </citation>
    <scope>NUCLEOTIDE SEQUENCE [LARGE SCALE GENOMIC DNA]</scope>
</reference>
<feature type="compositionally biased region" description="Polar residues" evidence="8">
    <location>
        <begin position="578"/>
        <end position="587"/>
    </location>
</feature>
<dbReference type="EMBL" id="CAWYQH010000001">
    <property type="protein sequence ID" value="CAK8672067.1"/>
    <property type="molecule type" value="Genomic_DNA"/>
</dbReference>
<dbReference type="InterPro" id="IPR035965">
    <property type="entry name" value="PAS-like_dom_sf"/>
</dbReference>
<evidence type="ECO:0000256" key="4">
    <source>
        <dbReference type="ARBA" id="ARBA00023125"/>
    </source>
</evidence>
<dbReference type="Pfam" id="PF00010">
    <property type="entry name" value="HLH"/>
    <property type="match status" value="1"/>
</dbReference>
<dbReference type="InterPro" id="IPR011598">
    <property type="entry name" value="bHLH_dom"/>
</dbReference>
<proteinExistence type="predicted"/>
<evidence type="ECO:0000256" key="8">
    <source>
        <dbReference type="SAM" id="MobiDB-lite"/>
    </source>
</evidence>
<dbReference type="CDD" id="cd19696">
    <property type="entry name" value="bHLH-PAS_AhR_like"/>
    <property type="match status" value="1"/>
</dbReference>
<dbReference type="SMART" id="SM00091">
    <property type="entry name" value="PAS"/>
    <property type="match status" value="2"/>
</dbReference>
<feature type="domain" description="BHLH" evidence="10">
    <location>
        <begin position="31"/>
        <end position="84"/>
    </location>
</feature>
<name>A0ABP0F1B5_CLALP</name>
<protein>
    <recommendedName>
        <fullName evidence="13">Aryl hydrocarbon receptor</fullName>
    </recommendedName>
</protein>
<keyword evidence="7" id="KW-0539">Nucleus</keyword>
<evidence type="ECO:0000256" key="6">
    <source>
        <dbReference type="ARBA" id="ARBA00023163"/>
    </source>
</evidence>